<keyword evidence="4" id="KW-1003">Cell membrane</keyword>
<comment type="subcellular location">
    <subcellularLocation>
        <location evidence="1">Cell membrane</location>
        <topology evidence="1">Multi-pass membrane protein</topology>
    </subcellularLocation>
</comment>
<dbReference type="InterPro" id="IPR035906">
    <property type="entry name" value="MetI-like_sf"/>
</dbReference>
<dbReference type="SUPFAM" id="SSF161098">
    <property type="entry name" value="MetI-like"/>
    <property type="match status" value="1"/>
</dbReference>
<dbReference type="EMBL" id="MTJN01000002">
    <property type="protein sequence ID" value="OOV08910.1"/>
    <property type="molecule type" value="Genomic_DNA"/>
</dbReference>
<organism evidence="10 11">
    <name type="scientific">Rhodoferax fermentans</name>
    <dbReference type="NCBI Taxonomy" id="28066"/>
    <lineage>
        <taxon>Bacteria</taxon>
        <taxon>Pseudomonadati</taxon>
        <taxon>Pseudomonadota</taxon>
        <taxon>Betaproteobacteria</taxon>
        <taxon>Burkholderiales</taxon>
        <taxon>Comamonadaceae</taxon>
        <taxon>Rhodoferax</taxon>
    </lineage>
</organism>
<dbReference type="STRING" id="28066.RF819_05270"/>
<evidence type="ECO:0000256" key="3">
    <source>
        <dbReference type="ARBA" id="ARBA00022448"/>
    </source>
</evidence>
<evidence type="ECO:0000256" key="8">
    <source>
        <dbReference type="SAM" id="Phobius"/>
    </source>
</evidence>
<evidence type="ECO:0000256" key="6">
    <source>
        <dbReference type="ARBA" id="ARBA00022989"/>
    </source>
</evidence>
<feature type="transmembrane region" description="Helical" evidence="8">
    <location>
        <begin position="196"/>
        <end position="219"/>
    </location>
</feature>
<comment type="similarity">
    <text evidence="2">Belongs to the binding-protein-dependent transport system permease family. CysTW subfamily.</text>
</comment>
<dbReference type="PANTHER" id="PTHR42929:SF1">
    <property type="entry name" value="INNER MEMBRANE ABC TRANSPORTER PERMEASE PROTEIN YDCU-RELATED"/>
    <property type="match status" value="1"/>
</dbReference>
<keyword evidence="6 8" id="KW-1133">Transmembrane helix</keyword>
<feature type="transmembrane region" description="Helical" evidence="8">
    <location>
        <begin position="91"/>
        <end position="112"/>
    </location>
</feature>
<keyword evidence="11" id="KW-1185">Reference proteome</keyword>
<feature type="transmembrane region" description="Helical" evidence="8">
    <location>
        <begin position="51"/>
        <end position="79"/>
    </location>
</feature>
<dbReference type="InterPro" id="IPR000515">
    <property type="entry name" value="MetI-like"/>
</dbReference>
<evidence type="ECO:0000256" key="4">
    <source>
        <dbReference type="ARBA" id="ARBA00022475"/>
    </source>
</evidence>
<dbReference type="GO" id="GO:0005886">
    <property type="term" value="C:plasma membrane"/>
    <property type="evidence" value="ECO:0007669"/>
    <property type="project" value="UniProtKB-SubCell"/>
</dbReference>
<evidence type="ECO:0000256" key="1">
    <source>
        <dbReference type="ARBA" id="ARBA00004651"/>
    </source>
</evidence>
<gene>
    <name evidence="10" type="ORF">RF819_05270</name>
</gene>
<sequence>MLALLAPAVLMVGLLFVYPLGMSLTYAFHNELTGGWDLGNFSKAFALYGGDIALTAGVTVLSTALVGVLSIAIAGYLTLGENQRAVAILGWIYRWPLFIPFVVAAQLMRTFLAKNGMLNNTLMSLGLVDPLNAVSLLDWRGVVITFVWKQLPFATLLICGAMAAMDRSMIESARGLGAGRLRALLEIVLPQVQATVWVALILSFVTMLSALSVPMMVIAGSPTMLTVDMAWRVNSYGDYGVANALGFVSFTMSGVAAWFYLRQGLRDGRPPK</sequence>
<evidence type="ECO:0000313" key="10">
    <source>
        <dbReference type="EMBL" id="OOV08910.1"/>
    </source>
</evidence>
<reference evidence="10 11" key="1">
    <citation type="submission" date="2017-01" db="EMBL/GenBank/DDBJ databases">
        <title>Genome sequencing of Rhodoferax fermentans JCM 7819.</title>
        <authorList>
            <person name="Kim Y.J."/>
            <person name="Farh M.E.-A."/>
            <person name="Yang D.-C."/>
        </authorList>
    </citation>
    <scope>NUCLEOTIDE SEQUENCE [LARGE SCALE GENOMIC DNA]</scope>
    <source>
        <strain evidence="10 11">JCM 7819</strain>
    </source>
</reference>
<dbReference type="AlphaFoldDB" id="A0A1T1AXT3"/>
<dbReference type="CDD" id="cd06261">
    <property type="entry name" value="TM_PBP2"/>
    <property type="match status" value="1"/>
</dbReference>
<evidence type="ECO:0000313" key="11">
    <source>
        <dbReference type="Proteomes" id="UP000190750"/>
    </source>
</evidence>
<proteinExistence type="inferred from homology"/>
<name>A0A1T1AXT3_RHOFE</name>
<dbReference type="PROSITE" id="PS50928">
    <property type="entry name" value="ABC_TM1"/>
    <property type="match status" value="1"/>
</dbReference>
<evidence type="ECO:0000256" key="2">
    <source>
        <dbReference type="ARBA" id="ARBA00007069"/>
    </source>
</evidence>
<evidence type="ECO:0000259" key="9">
    <source>
        <dbReference type="PROSITE" id="PS50928"/>
    </source>
</evidence>
<accession>A0A1T1AXT3</accession>
<keyword evidence="3" id="KW-0813">Transport</keyword>
<comment type="caution">
    <text evidence="10">The sequence shown here is derived from an EMBL/GenBank/DDBJ whole genome shotgun (WGS) entry which is preliminary data.</text>
</comment>
<keyword evidence="7 8" id="KW-0472">Membrane</keyword>
<keyword evidence="5 8" id="KW-0812">Transmembrane</keyword>
<feature type="transmembrane region" description="Helical" evidence="8">
    <location>
        <begin position="146"/>
        <end position="165"/>
    </location>
</feature>
<dbReference type="Proteomes" id="UP000190750">
    <property type="component" value="Unassembled WGS sequence"/>
</dbReference>
<evidence type="ECO:0000256" key="7">
    <source>
        <dbReference type="ARBA" id="ARBA00023136"/>
    </source>
</evidence>
<feature type="transmembrane region" description="Helical" evidence="8">
    <location>
        <begin position="239"/>
        <end position="261"/>
    </location>
</feature>
<dbReference type="PANTHER" id="PTHR42929">
    <property type="entry name" value="INNER MEMBRANE ABC TRANSPORTER PERMEASE PROTEIN YDCU-RELATED-RELATED"/>
    <property type="match status" value="1"/>
</dbReference>
<dbReference type="GO" id="GO:0055085">
    <property type="term" value="P:transmembrane transport"/>
    <property type="evidence" value="ECO:0007669"/>
    <property type="project" value="InterPro"/>
</dbReference>
<protein>
    <submittedName>
        <fullName evidence="10">ABC transporter permease</fullName>
    </submittedName>
</protein>
<feature type="domain" description="ABC transmembrane type-1" evidence="9">
    <location>
        <begin position="52"/>
        <end position="260"/>
    </location>
</feature>
<evidence type="ECO:0000256" key="5">
    <source>
        <dbReference type="ARBA" id="ARBA00022692"/>
    </source>
</evidence>
<dbReference type="Gene3D" id="1.10.3720.10">
    <property type="entry name" value="MetI-like"/>
    <property type="match status" value="1"/>
</dbReference>